<keyword evidence="2" id="KW-1185">Reference proteome</keyword>
<dbReference type="EMBL" id="FOQO01000003">
    <property type="protein sequence ID" value="SFI24698.1"/>
    <property type="molecule type" value="Genomic_DNA"/>
</dbReference>
<sequence length="81" mass="9643">MDLYIFGHRQRRIRNRLGDWNKHILAHLTEIKLDPNTRLLSSLNLTCAWFTHSPWCQLFDELFFGYNFKISKPSIGKIPDP</sequence>
<evidence type="ECO:0000313" key="2">
    <source>
        <dbReference type="Proteomes" id="UP000198670"/>
    </source>
</evidence>
<dbReference type="Proteomes" id="UP000198670">
    <property type="component" value="Unassembled WGS sequence"/>
</dbReference>
<protein>
    <submittedName>
        <fullName evidence="1">Uncharacterized protein</fullName>
    </submittedName>
</protein>
<organism evidence="1 2">
    <name type="scientific">Parapedobacter indicus</name>
    <dbReference type="NCBI Taxonomy" id="1477437"/>
    <lineage>
        <taxon>Bacteria</taxon>
        <taxon>Pseudomonadati</taxon>
        <taxon>Bacteroidota</taxon>
        <taxon>Sphingobacteriia</taxon>
        <taxon>Sphingobacteriales</taxon>
        <taxon>Sphingobacteriaceae</taxon>
        <taxon>Parapedobacter</taxon>
    </lineage>
</organism>
<gene>
    <name evidence="1" type="ORF">SAMN05444682_10337</name>
</gene>
<evidence type="ECO:0000313" key="1">
    <source>
        <dbReference type="EMBL" id="SFI24698.1"/>
    </source>
</evidence>
<proteinExistence type="predicted"/>
<dbReference type="AlphaFoldDB" id="A0A1I3GMH6"/>
<name>A0A1I3GMH6_9SPHI</name>
<reference evidence="1 2" key="1">
    <citation type="submission" date="2016-10" db="EMBL/GenBank/DDBJ databases">
        <authorList>
            <person name="de Groot N.N."/>
        </authorList>
    </citation>
    <scope>NUCLEOTIDE SEQUENCE [LARGE SCALE GENOMIC DNA]</scope>
    <source>
        <strain evidence="1 2">RK1</strain>
    </source>
</reference>
<accession>A0A1I3GMH6</accession>